<keyword evidence="1" id="KW-1133">Transmembrane helix</keyword>
<dbReference type="OrthoDB" id="853311at2"/>
<keyword evidence="1" id="KW-0472">Membrane</keyword>
<sequence>MREQFEKTPETTAQKVLKYFSLLMTLAYPILGLYLLLSSPEQIALDPKAKIGVGVMLMLYGIYRFYRTYQRYFKANRTTEQND</sequence>
<dbReference type="AlphaFoldDB" id="A0A512ATH4"/>
<feature type="transmembrane region" description="Helical" evidence="1">
    <location>
        <begin position="49"/>
        <end position="66"/>
    </location>
</feature>
<feature type="transmembrane region" description="Helical" evidence="1">
    <location>
        <begin position="16"/>
        <end position="37"/>
    </location>
</feature>
<protein>
    <submittedName>
        <fullName evidence="2">Uncharacterized protein</fullName>
    </submittedName>
</protein>
<evidence type="ECO:0000313" key="3">
    <source>
        <dbReference type="Proteomes" id="UP000321532"/>
    </source>
</evidence>
<dbReference type="Proteomes" id="UP000321532">
    <property type="component" value="Unassembled WGS sequence"/>
</dbReference>
<comment type="caution">
    <text evidence="2">The sequence shown here is derived from an EMBL/GenBank/DDBJ whole genome shotgun (WGS) entry which is preliminary data.</text>
</comment>
<proteinExistence type="predicted"/>
<name>A0A512ATH4_9BACT</name>
<organism evidence="2 3">
    <name type="scientific">Adhaeribacter aerolatus</name>
    <dbReference type="NCBI Taxonomy" id="670289"/>
    <lineage>
        <taxon>Bacteria</taxon>
        <taxon>Pseudomonadati</taxon>
        <taxon>Bacteroidota</taxon>
        <taxon>Cytophagia</taxon>
        <taxon>Cytophagales</taxon>
        <taxon>Hymenobacteraceae</taxon>
        <taxon>Adhaeribacter</taxon>
    </lineage>
</organism>
<keyword evidence="3" id="KW-1185">Reference proteome</keyword>
<evidence type="ECO:0000256" key="1">
    <source>
        <dbReference type="SAM" id="Phobius"/>
    </source>
</evidence>
<reference evidence="2 3" key="1">
    <citation type="submission" date="2019-07" db="EMBL/GenBank/DDBJ databases">
        <title>Whole genome shotgun sequence of Adhaeribacter aerolatus NBRC 106133.</title>
        <authorList>
            <person name="Hosoyama A."/>
            <person name="Uohara A."/>
            <person name="Ohji S."/>
            <person name="Ichikawa N."/>
        </authorList>
    </citation>
    <scope>NUCLEOTIDE SEQUENCE [LARGE SCALE GENOMIC DNA]</scope>
    <source>
        <strain evidence="2 3">NBRC 106133</strain>
    </source>
</reference>
<gene>
    <name evidence="2" type="ORF">AAE02nite_06700</name>
</gene>
<evidence type="ECO:0000313" key="2">
    <source>
        <dbReference type="EMBL" id="GEO03006.1"/>
    </source>
</evidence>
<dbReference type="EMBL" id="BJYS01000003">
    <property type="protein sequence ID" value="GEO03006.1"/>
    <property type="molecule type" value="Genomic_DNA"/>
</dbReference>
<dbReference type="RefSeq" id="WP_146895043.1">
    <property type="nucleotide sequence ID" value="NZ_BJYS01000003.1"/>
</dbReference>
<keyword evidence="1" id="KW-0812">Transmembrane</keyword>
<accession>A0A512ATH4</accession>